<reference evidence="1 2" key="1">
    <citation type="journal article" date="2021" name="Int. J. Syst. Evol. Microbiol.">
        <title>Amazonocrinis nigriterrae gen. nov., sp. nov., Atlanticothrix silvestris gen. nov., sp. nov. and Dendronalium phyllosphericum gen. nov., sp. nov., nostocacean cyanobacteria from Brazilian environments.</title>
        <authorList>
            <person name="Alvarenga D.O."/>
            <person name="Andreote A.P.D."/>
            <person name="Branco L.H.Z."/>
            <person name="Delbaje E."/>
            <person name="Cruz R.B."/>
            <person name="Varani A.M."/>
            <person name="Fiore M.F."/>
        </authorList>
    </citation>
    <scope>NUCLEOTIDE SEQUENCE [LARGE SCALE GENOMIC DNA]</scope>
    <source>
        <strain evidence="1 2">CENA369</strain>
    </source>
</reference>
<gene>
    <name evidence="1" type="ORF">I8752_35390</name>
</gene>
<evidence type="ECO:0000313" key="1">
    <source>
        <dbReference type="EMBL" id="MBH8578140.1"/>
    </source>
</evidence>
<dbReference type="AlphaFoldDB" id="A0A8J7IDN3"/>
<sequence length="253" mass="28316">MKLYLVKIQFFLAISLIFFSYTQVQAQLNQSLIFAAPPPPTDIGEPGKRAEAGSRGCEQDINLPLAAAANQLTALVPVYSKSELVFATTIAEYPSFWFYVPYSSSFAEGEFVLEDDAQNQFIYKTSLPSTPGIISLTLPASAKPLEIGKQYRWYFNIYCKSDRQFLANVEGYIKREQLNSTLNTQLKKATLSQRITLYAANGIWHDALSAAEVLRRTNPQDPSWAILLKAVGLNNFVTKPKVECCTLEHQLSQ</sequence>
<protein>
    <submittedName>
        <fullName evidence="1">DUF928 domain-containing protein</fullName>
    </submittedName>
</protein>
<dbReference type="RefSeq" id="WP_214436807.1">
    <property type="nucleotide sequence ID" value="NZ_CAWPUQ010000252.1"/>
</dbReference>
<comment type="caution">
    <text evidence="1">The sequence shown here is derived from an EMBL/GenBank/DDBJ whole genome shotgun (WGS) entry which is preliminary data.</text>
</comment>
<dbReference type="Pfam" id="PF06051">
    <property type="entry name" value="DUF928"/>
    <property type="match status" value="1"/>
</dbReference>
<name>A0A8J7IDN3_9NOST</name>
<accession>A0A8J7IDN3</accession>
<keyword evidence="2" id="KW-1185">Reference proteome</keyword>
<evidence type="ECO:0000313" key="2">
    <source>
        <dbReference type="Proteomes" id="UP000662314"/>
    </source>
</evidence>
<proteinExistence type="predicted"/>
<dbReference type="InterPro" id="IPR010328">
    <property type="entry name" value="DUF928"/>
</dbReference>
<dbReference type="EMBL" id="JAECZA010000313">
    <property type="protein sequence ID" value="MBH8578140.1"/>
    <property type="molecule type" value="Genomic_DNA"/>
</dbReference>
<dbReference type="Proteomes" id="UP000662314">
    <property type="component" value="Unassembled WGS sequence"/>
</dbReference>
<organism evidence="1 2">
    <name type="scientific">Dendronalium phyllosphericum CENA369</name>
    <dbReference type="NCBI Taxonomy" id="1725256"/>
    <lineage>
        <taxon>Bacteria</taxon>
        <taxon>Bacillati</taxon>
        <taxon>Cyanobacteriota</taxon>
        <taxon>Cyanophyceae</taxon>
        <taxon>Nostocales</taxon>
        <taxon>Nostocaceae</taxon>
        <taxon>Dendronalium</taxon>
        <taxon>Dendronalium phyllosphericum</taxon>
    </lineage>
</organism>